<protein>
    <submittedName>
        <fullName evidence="1">Uncharacterized protein</fullName>
    </submittedName>
</protein>
<organism evidence="1">
    <name type="scientific">uncultured Caudovirales phage</name>
    <dbReference type="NCBI Taxonomy" id="2100421"/>
    <lineage>
        <taxon>Viruses</taxon>
        <taxon>Duplodnaviria</taxon>
        <taxon>Heunggongvirae</taxon>
        <taxon>Uroviricota</taxon>
        <taxon>Caudoviricetes</taxon>
        <taxon>Peduoviridae</taxon>
        <taxon>Maltschvirus</taxon>
        <taxon>Maltschvirus maltsch</taxon>
    </lineage>
</organism>
<proteinExistence type="predicted"/>
<name>A0A6J5L5A9_9CAUD</name>
<reference evidence="1" key="1">
    <citation type="submission" date="2020-04" db="EMBL/GenBank/DDBJ databases">
        <authorList>
            <person name="Chiriac C."/>
            <person name="Salcher M."/>
            <person name="Ghai R."/>
            <person name="Kavagutti S V."/>
        </authorList>
    </citation>
    <scope>NUCLEOTIDE SEQUENCE</scope>
</reference>
<evidence type="ECO:0000313" key="1">
    <source>
        <dbReference type="EMBL" id="CAB4128553.1"/>
    </source>
</evidence>
<accession>A0A6J5L5A9</accession>
<sequence>MSRYTQLGIDTQTVRAIAGAGGLVAGQVVCFSGSGTFPKVTLAQASDAAKASDLLGLLLGGCDGSATPDTDAPVRAALVAFVRGVSYSGSDPAVLAPVYVDDDGELSLTAGTNSRKVGRVTAYSHGDMTFDMAFNGHPGIYGALLFAGAPPADAKERGINIGNNDSQLDIGLATDAVDIQAALRVLTRSTGDTQMGMGTGIDLAIKGTDGDTYEIVSLRGFTDAEDGALDGVFRVWVRTLDEAGDPTQKNIVDFAAGLTRFYTGRGIFLLDEGAHLPGAMLIADRHLYAAQHDLRVGSDQDLYLHAGGLLPADARWKLPATTGNLEAQGAQEVIVPTAPSTDNALANRAYVEKASGYRGRKVDSTTNAIGGVVFAWVGDPAHNNVAMRVKVDLSAYRAGGGGTPVALFERVYDITSGSPSYNLEGGPYSPVADWHGYLDTSDFTFVPTATGFEIRATLADYTIWKGLVTIIGEQH</sequence>
<dbReference type="EMBL" id="LR796230">
    <property type="protein sequence ID" value="CAB4128553.1"/>
    <property type="molecule type" value="Genomic_DNA"/>
</dbReference>
<gene>
    <name evidence="1" type="ORF">UFOVP114_41</name>
</gene>